<dbReference type="Proteomes" id="UP000789405">
    <property type="component" value="Unassembled WGS sequence"/>
</dbReference>
<sequence length="156" mass="17140">MEGVNEHQQSSDTPSKCIKEDKMQDILDKVQHSTNTKPISVKQVATTDNNTKPTEQAATSTNNSTNIALTLTPMPSNMGTDDQMIIDILVTPPNNESTKSKPQCPLNKPIKQSVNSKLELSDKPEELPIDIIKFLPFTLPIEDNTRAAAMGKALRL</sequence>
<evidence type="ECO:0000313" key="2">
    <source>
        <dbReference type="EMBL" id="CAG8447365.1"/>
    </source>
</evidence>
<feature type="region of interest" description="Disordered" evidence="1">
    <location>
        <begin position="1"/>
        <end position="80"/>
    </location>
</feature>
<organism evidence="2 3">
    <name type="scientific">Dentiscutata erythropus</name>
    <dbReference type="NCBI Taxonomy" id="1348616"/>
    <lineage>
        <taxon>Eukaryota</taxon>
        <taxon>Fungi</taxon>
        <taxon>Fungi incertae sedis</taxon>
        <taxon>Mucoromycota</taxon>
        <taxon>Glomeromycotina</taxon>
        <taxon>Glomeromycetes</taxon>
        <taxon>Diversisporales</taxon>
        <taxon>Gigasporaceae</taxon>
        <taxon>Dentiscutata</taxon>
    </lineage>
</organism>
<dbReference type="EMBL" id="CAJVPY010000061">
    <property type="protein sequence ID" value="CAG8447365.1"/>
    <property type="molecule type" value="Genomic_DNA"/>
</dbReference>
<gene>
    <name evidence="2" type="ORF">DERYTH_LOCUS301</name>
</gene>
<protein>
    <submittedName>
        <fullName evidence="2">24295_t:CDS:1</fullName>
    </submittedName>
</protein>
<name>A0A9N8YUE5_9GLOM</name>
<comment type="caution">
    <text evidence="2">The sequence shown here is derived from an EMBL/GenBank/DDBJ whole genome shotgun (WGS) entry which is preliminary data.</text>
</comment>
<dbReference type="AlphaFoldDB" id="A0A9N8YUE5"/>
<reference evidence="2" key="1">
    <citation type="submission" date="2021-06" db="EMBL/GenBank/DDBJ databases">
        <authorList>
            <person name="Kallberg Y."/>
            <person name="Tangrot J."/>
            <person name="Rosling A."/>
        </authorList>
    </citation>
    <scope>NUCLEOTIDE SEQUENCE</scope>
    <source>
        <strain evidence="2">MA453B</strain>
    </source>
</reference>
<evidence type="ECO:0000313" key="3">
    <source>
        <dbReference type="Proteomes" id="UP000789405"/>
    </source>
</evidence>
<feature type="compositionally biased region" description="Polar residues" evidence="1">
    <location>
        <begin position="1"/>
        <end position="14"/>
    </location>
</feature>
<accession>A0A9N8YUE5</accession>
<feature type="compositionally biased region" description="Basic and acidic residues" evidence="1">
    <location>
        <begin position="17"/>
        <end position="31"/>
    </location>
</feature>
<keyword evidence="3" id="KW-1185">Reference proteome</keyword>
<evidence type="ECO:0000256" key="1">
    <source>
        <dbReference type="SAM" id="MobiDB-lite"/>
    </source>
</evidence>
<feature type="compositionally biased region" description="Polar residues" evidence="1">
    <location>
        <begin position="32"/>
        <end position="80"/>
    </location>
</feature>
<proteinExistence type="predicted"/>